<evidence type="ECO:0000259" key="5">
    <source>
        <dbReference type="Pfam" id="PF12783"/>
    </source>
</evidence>
<evidence type="ECO:0000256" key="2">
    <source>
        <dbReference type="ARBA" id="ARBA00022448"/>
    </source>
</evidence>
<dbReference type="InterPro" id="IPR032691">
    <property type="entry name" value="Mon2/Sec7/BIG1-like_HUS"/>
</dbReference>
<feature type="domain" description="Mon2 C-terminal" evidence="6">
    <location>
        <begin position="1009"/>
        <end position="1232"/>
    </location>
</feature>
<feature type="domain" description="Mon2/Sec7/BIG1-like HUS" evidence="5">
    <location>
        <begin position="217"/>
        <end position="385"/>
    </location>
</feature>
<feature type="domain" description="Mon2/Sec7/BIG1-like dimerisation and cyclophilin-binding" evidence="7">
    <location>
        <begin position="3"/>
        <end position="180"/>
    </location>
</feature>
<feature type="region of interest" description="Disordered" evidence="4">
    <location>
        <begin position="803"/>
        <end position="827"/>
    </location>
</feature>
<dbReference type="GO" id="GO:0015031">
    <property type="term" value="P:protein transport"/>
    <property type="evidence" value="ECO:0007669"/>
    <property type="project" value="UniProtKB-KW"/>
</dbReference>
<name>A0A0D1ED22_MYCMD</name>
<evidence type="ECO:0000259" key="6">
    <source>
        <dbReference type="Pfam" id="PF16206"/>
    </source>
</evidence>
<dbReference type="eggNOG" id="KOG1848">
    <property type="taxonomic scope" value="Eukaryota"/>
</dbReference>
<dbReference type="GO" id="GO:0005085">
    <property type="term" value="F:guanyl-nucleotide exchange factor activity"/>
    <property type="evidence" value="ECO:0000318"/>
    <property type="project" value="GO_Central"/>
</dbReference>
<evidence type="ECO:0008006" key="10">
    <source>
        <dbReference type="Google" id="ProtNLM"/>
    </source>
</evidence>
<proteinExistence type="inferred from homology"/>
<dbReference type="EMBL" id="CM003140">
    <property type="protein sequence ID" value="KIS72120.1"/>
    <property type="molecule type" value="Genomic_DNA"/>
</dbReference>
<dbReference type="RefSeq" id="XP_011386376.1">
    <property type="nucleotide sequence ID" value="XM_011388074.1"/>
</dbReference>
<evidence type="ECO:0000259" key="7">
    <source>
        <dbReference type="Pfam" id="PF16213"/>
    </source>
</evidence>
<feature type="compositionally biased region" description="Polar residues" evidence="4">
    <location>
        <begin position="426"/>
        <end position="436"/>
    </location>
</feature>
<evidence type="ECO:0000256" key="3">
    <source>
        <dbReference type="ARBA" id="ARBA00022927"/>
    </source>
</evidence>
<evidence type="ECO:0000313" key="9">
    <source>
        <dbReference type="Proteomes" id="UP000000561"/>
    </source>
</evidence>
<feature type="region of interest" description="Disordered" evidence="4">
    <location>
        <begin position="703"/>
        <end position="726"/>
    </location>
</feature>
<feature type="region of interest" description="Disordered" evidence="4">
    <location>
        <begin position="426"/>
        <end position="450"/>
    </location>
</feature>
<dbReference type="InterPro" id="IPR032817">
    <property type="entry name" value="Mon2_C"/>
</dbReference>
<keyword evidence="3" id="KW-0653">Protein transport</keyword>
<feature type="compositionally biased region" description="Basic and acidic residues" evidence="4">
    <location>
        <begin position="817"/>
        <end position="827"/>
    </location>
</feature>
<sequence length="1822" mass="197814">MAQLLTSELTALGAEARRKHPDIKQATDSALTRLRSDTDVFLASLRNDESPPLDHPLLKPILLSCETKLPKLISLAMALLQRILLQRLVPDSGVPIIVKTLNKLLTPPTRSDVDVQLKILQIASALLSSYPNLHNADLSNTLMLGFKLHEGSKVAVVSSTAAATLRQSVMAVFDKVKDEDAVLDGIKGGGEDAAALAPVAAMSLDLPQGAVTLFPSSRDAYLVFSDLCSLANAEPATFLSLDSLSKTFSLELVESVLSNHQRLFASAGSANRQSISHPELLYLLRSKVCPLLIKSLSEPPAFPIHLRLMRLLFLLLRQFSSDLVLEVEILLSILLRTINPSAQELAAHGGSPSLLWQQVLALEVLRSLCSDDVFLRNLWLWYDSGSTDTSASEPTKATIPVFSKLVETLQNVLVQGEIMFAQEPSMHNTTDDSQVPHSPRKSRVRPSTDRSFSGLYEAAAGVASAAMSGMIGSSANTGTETLSSTSSPSIQIIDQLDKTEAPVVASPALPKTYPQLLALQSCHLLTQSMALYALPLYSRFVNARNKQSAPAPPAMQDADIAALTNPAERDGLRLTKAMLRSSALPLSQVLAQHLRIKCNDSIFEETLLALRNLTNVTGALDLVQERDVVITRFITLAVPGWDAGAPSVMLHSTSDTTLSTRNLACLKAYVQVAYYLSGALGPFWHPVLSGLCTAQASLVSLSTSTGSKDETGKDEDADTSRNGRATLSTLTHASMVSLDTRSGRSQLQLLNVADLQPSRLQAHIQNVFENTASLDDSAFVHFISSLCRLSGEMLLAAQMIPRSAAASNSGPASPRASEIKGRPSSSRDEAATAFYPISCLDLVASLNTTRLCRLPADQGWQAVTTNLIEALSSPRLPPNWRAQASQALNKIAFGTMSEAAENPDHHEKLRLQKQALQILSNAGILDGRRAAPVDVELRTSSVEHLNKILETFGHSLGCGWETIFDICSATCKEDKRNADTVLGSSALVQKVQLTLVKAGFSCLQLVCSDFLSALDAEQIGRCCGCLNDFGSQDLDVNVALTANGCLWGVTAEMAARAKTKSTDPNAAYVDTETQPLWLLLLQCLLSISQSPRAEVRNGAISNLFRVLQHYGDMLTPAAWQEIVDTIIFPLIKVLSASIKDLESGGGGEGGKAEEDRKAQLMGILPSELKQWQESESLAFTQFGEVVRAYLPTKLIHSSAFEETWSRLLDLTTATFLSGPADLSQAAMKCFTFSVSTNVDSEVLPDEPARARAQMAWRTAWKSWIAIGEHVRRATSRRPETRELKADKCTEGEAVNTFRFTQANLLAYIQAFPPIHRVLQADFDQANVEALLTSLKACVSYPHSPDNMSDRASLTNVQVAARATARSVANVKGVPALILSDLSECICLAFSNTELDASKDKKAPTFIALSRASIEEAYSVFVKHEDDISIYEGGAFESLLAALIVPIKLKYECQDSPVASCNSERKADARPVWQLATLTLCRILSLCCPKLQKRTEDGRLSLETVEILWTKIIDAIQAAVLADSSLASTLPKHVKDADELFGLFVLSSIEKHVLPYLGGSEVPDHLIERVGHTLVLGSTLYTFETQTSSYSESGRVDDPSETTNERYAYWCFDLLFLGCSGHFGKGSRSASQDTDARRRVAVILLRHLTSRCEETLVSFARDLEIRGMVPMQRIRQEELNYVLNRYVELRLYPATYTGSATKQLVPRSSQGWHASERAHLFAAYRHFLLLVSSAKSTAGTSTSTASIGTSLPPIVPADSAEMSKTFSDLGLELGIIGVTRDVLAASERDARYDASVKEANAGELALKAMALVGDELEIPLLRM</sequence>
<dbReference type="PANTHER" id="PTHR10663:SF333">
    <property type="entry name" value="PROTEIN MON2 HOMOLOG"/>
    <property type="match status" value="1"/>
</dbReference>
<keyword evidence="9" id="KW-1185">Reference proteome</keyword>
<dbReference type="VEuPathDB" id="FungiDB:UMAG_00539"/>
<dbReference type="FunCoup" id="A0A0D1ED22">
    <property type="interactions" value="455"/>
</dbReference>
<dbReference type="OrthoDB" id="294853at2759"/>
<dbReference type="Pfam" id="PF16206">
    <property type="entry name" value="Mon2_C"/>
    <property type="match status" value="1"/>
</dbReference>
<reference evidence="8 9" key="1">
    <citation type="journal article" date="2006" name="Nature">
        <title>Insights from the genome of the biotrophic fungal plant pathogen Ustilago maydis.</title>
        <authorList>
            <person name="Kamper J."/>
            <person name="Kahmann R."/>
            <person name="Bolker M."/>
            <person name="Ma L.J."/>
            <person name="Brefort T."/>
            <person name="Saville B.J."/>
            <person name="Banuett F."/>
            <person name="Kronstad J.W."/>
            <person name="Gold S.E."/>
            <person name="Muller O."/>
            <person name="Perlin M.H."/>
            <person name="Wosten H.A."/>
            <person name="de Vries R."/>
            <person name="Ruiz-Herrera J."/>
            <person name="Reynaga-Pena C.G."/>
            <person name="Snetselaar K."/>
            <person name="McCann M."/>
            <person name="Perez-Martin J."/>
            <person name="Feldbrugge M."/>
            <person name="Basse C.W."/>
            <person name="Steinberg G."/>
            <person name="Ibeas J.I."/>
            <person name="Holloman W."/>
            <person name="Guzman P."/>
            <person name="Farman M."/>
            <person name="Stajich J.E."/>
            <person name="Sentandreu R."/>
            <person name="Gonzalez-Prieto J.M."/>
            <person name="Kennell J.C."/>
            <person name="Molina L."/>
            <person name="Schirawski J."/>
            <person name="Mendoza-Mendoza A."/>
            <person name="Greilinger D."/>
            <person name="Munch K."/>
            <person name="Rossel N."/>
            <person name="Scherer M."/>
            <person name="Vranes M."/>
            <person name="Ladendorf O."/>
            <person name="Vincon V."/>
            <person name="Fuchs U."/>
            <person name="Sandrock B."/>
            <person name="Meng S."/>
            <person name="Ho E.C."/>
            <person name="Cahill M.J."/>
            <person name="Boyce K.J."/>
            <person name="Klose J."/>
            <person name="Klosterman S.J."/>
            <person name="Deelstra H.J."/>
            <person name="Ortiz-Castellanos L."/>
            <person name="Li W."/>
            <person name="Sanchez-Alonso P."/>
            <person name="Schreier P.H."/>
            <person name="Hauser-Hahn I."/>
            <person name="Vaupel M."/>
            <person name="Koopmann E."/>
            <person name="Friedrich G."/>
            <person name="Voss H."/>
            <person name="Schluter T."/>
            <person name="Margolis J."/>
            <person name="Platt D."/>
            <person name="Swimmer C."/>
            <person name="Gnirke A."/>
            <person name="Chen F."/>
            <person name="Vysotskaia V."/>
            <person name="Mannhaupt G."/>
            <person name="Guldener U."/>
            <person name="Munsterkotter M."/>
            <person name="Haase D."/>
            <person name="Oesterheld M."/>
            <person name="Mewes H.W."/>
            <person name="Mauceli E.W."/>
            <person name="DeCaprio D."/>
            <person name="Wade C.M."/>
            <person name="Butler J."/>
            <person name="Young S."/>
            <person name="Jaffe D.B."/>
            <person name="Calvo S."/>
            <person name="Nusbaum C."/>
            <person name="Galagan J."/>
            <person name="Birren B.W."/>
        </authorList>
    </citation>
    <scope>NUCLEOTIDE SEQUENCE [LARGE SCALE GENOMIC DNA]</scope>
    <source>
        <strain evidence="9">DSM 14603 / FGSC 9021 / UM521</strain>
    </source>
</reference>
<dbReference type="SUPFAM" id="SSF48371">
    <property type="entry name" value="ARM repeat"/>
    <property type="match status" value="2"/>
</dbReference>
<feature type="compositionally biased region" description="Low complexity" evidence="4">
    <location>
        <begin position="803"/>
        <end position="816"/>
    </location>
</feature>
<evidence type="ECO:0000256" key="4">
    <source>
        <dbReference type="SAM" id="MobiDB-lite"/>
    </source>
</evidence>
<evidence type="ECO:0000256" key="1">
    <source>
        <dbReference type="ARBA" id="ARBA00008144"/>
    </source>
</evidence>
<dbReference type="GeneID" id="23561809"/>
<dbReference type="OMA" id="AWRLCLN"/>
<dbReference type="Pfam" id="PF12783">
    <property type="entry name" value="Sec7-like_HUS"/>
    <property type="match status" value="1"/>
</dbReference>
<dbReference type="InterPro" id="IPR016024">
    <property type="entry name" value="ARM-type_fold"/>
</dbReference>
<dbReference type="Proteomes" id="UP000000561">
    <property type="component" value="Chromosome 1"/>
</dbReference>
<dbReference type="InParanoid" id="A0A0D1ED22"/>
<organism evidence="8 9">
    <name type="scientific">Mycosarcoma maydis</name>
    <name type="common">Corn smut fungus</name>
    <name type="synonym">Ustilago maydis</name>
    <dbReference type="NCBI Taxonomy" id="5270"/>
    <lineage>
        <taxon>Eukaryota</taxon>
        <taxon>Fungi</taxon>
        <taxon>Dikarya</taxon>
        <taxon>Basidiomycota</taxon>
        <taxon>Ustilaginomycotina</taxon>
        <taxon>Ustilaginomycetes</taxon>
        <taxon>Ustilaginales</taxon>
        <taxon>Ustilaginaceae</taxon>
        <taxon>Mycosarcoma</taxon>
    </lineage>
</organism>
<dbReference type="InterPro" id="IPR032629">
    <property type="entry name" value="DCB_dom"/>
</dbReference>
<dbReference type="Pfam" id="PF16213">
    <property type="entry name" value="DCB"/>
    <property type="match status" value="1"/>
</dbReference>
<protein>
    <recommendedName>
        <fullName evidence="10">Protein MON2 homolog</fullName>
    </recommendedName>
</protein>
<dbReference type="GO" id="GO:0005794">
    <property type="term" value="C:Golgi apparatus"/>
    <property type="evidence" value="ECO:0007669"/>
    <property type="project" value="UniProtKB-ARBA"/>
</dbReference>
<dbReference type="PANTHER" id="PTHR10663">
    <property type="entry name" value="GUANYL-NUCLEOTIDE EXCHANGE FACTOR"/>
    <property type="match status" value="1"/>
</dbReference>
<keyword evidence="2" id="KW-0813">Transport</keyword>
<gene>
    <name evidence="8" type="ORF">UMAG_00539</name>
</gene>
<comment type="similarity">
    <text evidence="1">Belongs to the MON2 family.</text>
</comment>
<dbReference type="KEGG" id="uma:UMAG_00539"/>
<accession>A0A0D1ED22</accession>
<evidence type="ECO:0000313" key="8">
    <source>
        <dbReference type="EMBL" id="KIS72120.1"/>
    </source>
</evidence>
<dbReference type="STRING" id="237631.A0A0D1ED22"/>